<feature type="region of interest" description="Disordered" evidence="1">
    <location>
        <begin position="1"/>
        <end position="24"/>
    </location>
</feature>
<dbReference type="InterPro" id="IPR056136">
    <property type="entry name" value="DUF7719"/>
</dbReference>
<protein>
    <recommendedName>
        <fullName evidence="3">DUF7719 domain-containing protein</fullName>
    </recommendedName>
</protein>
<dbReference type="Proteomes" id="UP000308652">
    <property type="component" value="Unassembled WGS sequence"/>
</dbReference>
<keyword evidence="2" id="KW-0472">Membrane</keyword>
<keyword evidence="2" id="KW-1133">Transmembrane helix</keyword>
<sequence length="201" mass="22874">MTRQHKAKPSNSSSLPTKPVPEKPLVEIPEDEKWRLINQSGVLNSINPKTSAVVRGQDVEEEPTPLGDEIFNTVLLLIPFSSLLLLMEILIHQQYGKRPSLQAIIDRMAPGVPILSLFIFYTTRYKQHRSMQFLLFILSVFAGSRMIYLVNLGSWLMNMRQCPPLATIWIYTIVQLELSPAVVSLLTTASFVWWKGLKLKL</sequence>
<name>A0A5C3MFC3_9AGAR</name>
<dbReference type="Pfam" id="PF24841">
    <property type="entry name" value="DUF7719"/>
    <property type="match status" value="1"/>
</dbReference>
<evidence type="ECO:0000313" key="5">
    <source>
        <dbReference type="Proteomes" id="UP000308652"/>
    </source>
</evidence>
<feature type="transmembrane region" description="Helical" evidence="2">
    <location>
        <begin position="133"/>
        <end position="156"/>
    </location>
</feature>
<gene>
    <name evidence="4" type="ORF">BDQ12DRAFT_731612</name>
</gene>
<dbReference type="STRING" id="68775.A0A5C3MFC3"/>
<proteinExistence type="predicted"/>
<dbReference type="EMBL" id="ML213591">
    <property type="protein sequence ID" value="TFK43617.1"/>
    <property type="molecule type" value="Genomic_DNA"/>
</dbReference>
<dbReference type="OrthoDB" id="5597489at2759"/>
<feature type="domain" description="DUF7719" evidence="3">
    <location>
        <begin position="131"/>
        <end position="198"/>
    </location>
</feature>
<evidence type="ECO:0000256" key="1">
    <source>
        <dbReference type="SAM" id="MobiDB-lite"/>
    </source>
</evidence>
<dbReference type="PANTHER" id="PTHR37846:SF1">
    <property type="entry name" value="DEACETYLASE-LIKE PROTEIN"/>
    <property type="match status" value="1"/>
</dbReference>
<feature type="transmembrane region" description="Helical" evidence="2">
    <location>
        <begin position="103"/>
        <end position="121"/>
    </location>
</feature>
<feature type="transmembrane region" description="Helical" evidence="2">
    <location>
        <begin position="70"/>
        <end position="91"/>
    </location>
</feature>
<feature type="transmembrane region" description="Helical" evidence="2">
    <location>
        <begin position="168"/>
        <end position="194"/>
    </location>
</feature>
<organism evidence="4 5">
    <name type="scientific">Crucibulum laeve</name>
    <dbReference type="NCBI Taxonomy" id="68775"/>
    <lineage>
        <taxon>Eukaryota</taxon>
        <taxon>Fungi</taxon>
        <taxon>Dikarya</taxon>
        <taxon>Basidiomycota</taxon>
        <taxon>Agaricomycotina</taxon>
        <taxon>Agaricomycetes</taxon>
        <taxon>Agaricomycetidae</taxon>
        <taxon>Agaricales</taxon>
        <taxon>Agaricineae</taxon>
        <taxon>Nidulariaceae</taxon>
        <taxon>Crucibulum</taxon>
    </lineage>
</organism>
<reference evidence="4 5" key="1">
    <citation type="journal article" date="2019" name="Nat. Ecol. Evol.">
        <title>Megaphylogeny resolves global patterns of mushroom evolution.</title>
        <authorList>
            <person name="Varga T."/>
            <person name="Krizsan K."/>
            <person name="Foldi C."/>
            <person name="Dima B."/>
            <person name="Sanchez-Garcia M."/>
            <person name="Sanchez-Ramirez S."/>
            <person name="Szollosi G.J."/>
            <person name="Szarkandi J.G."/>
            <person name="Papp V."/>
            <person name="Albert L."/>
            <person name="Andreopoulos W."/>
            <person name="Angelini C."/>
            <person name="Antonin V."/>
            <person name="Barry K.W."/>
            <person name="Bougher N.L."/>
            <person name="Buchanan P."/>
            <person name="Buyck B."/>
            <person name="Bense V."/>
            <person name="Catcheside P."/>
            <person name="Chovatia M."/>
            <person name="Cooper J."/>
            <person name="Damon W."/>
            <person name="Desjardin D."/>
            <person name="Finy P."/>
            <person name="Geml J."/>
            <person name="Haridas S."/>
            <person name="Hughes K."/>
            <person name="Justo A."/>
            <person name="Karasinski D."/>
            <person name="Kautmanova I."/>
            <person name="Kiss B."/>
            <person name="Kocsube S."/>
            <person name="Kotiranta H."/>
            <person name="LaButti K.M."/>
            <person name="Lechner B.E."/>
            <person name="Liimatainen K."/>
            <person name="Lipzen A."/>
            <person name="Lukacs Z."/>
            <person name="Mihaltcheva S."/>
            <person name="Morgado L.N."/>
            <person name="Niskanen T."/>
            <person name="Noordeloos M.E."/>
            <person name="Ohm R.A."/>
            <person name="Ortiz-Santana B."/>
            <person name="Ovrebo C."/>
            <person name="Racz N."/>
            <person name="Riley R."/>
            <person name="Savchenko A."/>
            <person name="Shiryaev A."/>
            <person name="Soop K."/>
            <person name="Spirin V."/>
            <person name="Szebenyi C."/>
            <person name="Tomsovsky M."/>
            <person name="Tulloss R.E."/>
            <person name="Uehling J."/>
            <person name="Grigoriev I.V."/>
            <person name="Vagvolgyi C."/>
            <person name="Papp T."/>
            <person name="Martin F.M."/>
            <person name="Miettinen O."/>
            <person name="Hibbett D.S."/>
            <person name="Nagy L.G."/>
        </authorList>
    </citation>
    <scope>NUCLEOTIDE SEQUENCE [LARGE SCALE GENOMIC DNA]</scope>
    <source>
        <strain evidence="4 5">CBS 166.37</strain>
    </source>
</reference>
<keyword evidence="2" id="KW-0812">Transmembrane</keyword>
<evidence type="ECO:0000256" key="2">
    <source>
        <dbReference type="SAM" id="Phobius"/>
    </source>
</evidence>
<dbReference type="PANTHER" id="PTHR37846">
    <property type="entry name" value="YALI0B21296P"/>
    <property type="match status" value="1"/>
</dbReference>
<dbReference type="AlphaFoldDB" id="A0A5C3MFC3"/>
<evidence type="ECO:0000313" key="4">
    <source>
        <dbReference type="EMBL" id="TFK43617.1"/>
    </source>
</evidence>
<evidence type="ECO:0000259" key="3">
    <source>
        <dbReference type="Pfam" id="PF24841"/>
    </source>
</evidence>
<keyword evidence="5" id="KW-1185">Reference proteome</keyword>
<accession>A0A5C3MFC3</accession>